<sequence length="177" mass="18673">MKQYEQHGKQVPLLTVTGLFAAMVAIMTAYIFHIPYGTNGGYIHFGDALIYVAAVLLPRPYALAAAAIGGGLADMLTAPMWAPATILIKMLIVLPFTSHKGHMLSPRNVAAPFIAALISATGYYLAEGILFGSFLSPIASLTGSAIQSGGSAVIFLAAAAALDKIHIKKRTNQLLFQ</sequence>
<feature type="transmembrane region" description="Helical" evidence="1">
    <location>
        <begin position="138"/>
        <end position="162"/>
    </location>
</feature>
<evidence type="ECO:0000313" key="2">
    <source>
        <dbReference type="EMBL" id="TDA22601.1"/>
    </source>
</evidence>
<feature type="transmembrane region" description="Helical" evidence="1">
    <location>
        <begin position="12"/>
        <end position="36"/>
    </location>
</feature>
<keyword evidence="1" id="KW-0812">Transmembrane</keyword>
<keyword evidence="3" id="KW-1185">Reference proteome</keyword>
<dbReference type="InterPro" id="IPR009825">
    <property type="entry name" value="ECF_substrate-spec-like"/>
</dbReference>
<reference evidence="2 3" key="1">
    <citation type="journal article" date="2016" name="Nat. Microbiol.">
        <title>The Mouse Intestinal Bacterial Collection (miBC) provides host-specific insight into cultured diversity and functional potential of the gut microbiota.</title>
        <authorList>
            <person name="Lagkouvardos I."/>
            <person name="Pukall R."/>
            <person name="Abt B."/>
            <person name="Foesel B.U."/>
            <person name="Meier-Kolthoff J.P."/>
            <person name="Kumar N."/>
            <person name="Bresciani A."/>
            <person name="Martinez I."/>
            <person name="Just S."/>
            <person name="Ziegler C."/>
            <person name="Brugiroux S."/>
            <person name="Garzetti D."/>
            <person name="Wenning M."/>
            <person name="Bui T.P."/>
            <person name="Wang J."/>
            <person name="Hugenholtz F."/>
            <person name="Plugge C.M."/>
            <person name="Peterson D.A."/>
            <person name="Hornef M.W."/>
            <person name="Baines J.F."/>
            <person name="Smidt H."/>
            <person name="Walter J."/>
            <person name="Kristiansen K."/>
            <person name="Nielsen H.B."/>
            <person name="Haller D."/>
            <person name="Overmann J."/>
            <person name="Stecher B."/>
            <person name="Clavel T."/>
        </authorList>
    </citation>
    <scope>NUCLEOTIDE SEQUENCE [LARGE SCALE GENOMIC DNA]</scope>
    <source>
        <strain evidence="2 3">DSM 28560</strain>
    </source>
</reference>
<evidence type="ECO:0000313" key="3">
    <source>
        <dbReference type="Proteomes" id="UP000295710"/>
    </source>
</evidence>
<feature type="transmembrane region" description="Helical" evidence="1">
    <location>
        <begin position="109"/>
        <end position="126"/>
    </location>
</feature>
<feature type="transmembrane region" description="Helical" evidence="1">
    <location>
        <begin position="48"/>
        <end position="68"/>
    </location>
</feature>
<gene>
    <name evidence="2" type="ORF">E1963_04090</name>
</gene>
<accession>A0A4R4FGJ2</accession>
<dbReference type="GO" id="GO:0016020">
    <property type="term" value="C:membrane"/>
    <property type="evidence" value="ECO:0007669"/>
    <property type="project" value="InterPro"/>
</dbReference>
<protein>
    <submittedName>
        <fullName evidence="2">TIGR04002 family protein</fullName>
    </submittedName>
</protein>
<dbReference type="RefSeq" id="WP_132275584.1">
    <property type="nucleotide sequence ID" value="NZ_JAOBST010000020.1"/>
</dbReference>
<keyword evidence="1" id="KW-0472">Membrane</keyword>
<organism evidence="2 3">
    <name type="scientific">Extibacter muris</name>
    <dbReference type="NCBI Taxonomy" id="1796622"/>
    <lineage>
        <taxon>Bacteria</taxon>
        <taxon>Bacillati</taxon>
        <taxon>Bacillota</taxon>
        <taxon>Clostridia</taxon>
        <taxon>Lachnospirales</taxon>
        <taxon>Lachnospiraceae</taxon>
        <taxon>Extibacter</taxon>
    </lineage>
</organism>
<evidence type="ECO:0000256" key="1">
    <source>
        <dbReference type="SAM" id="Phobius"/>
    </source>
</evidence>
<dbReference type="AlphaFoldDB" id="A0A4R4FGJ2"/>
<keyword evidence="1" id="KW-1133">Transmembrane helix</keyword>
<proteinExistence type="predicted"/>
<dbReference type="EMBL" id="SMMX01000003">
    <property type="protein sequence ID" value="TDA22601.1"/>
    <property type="molecule type" value="Genomic_DNA"/>
</dbReference>
<dbReference type="Gene3D" id="1.10.1760.20">
    <property type="match status" value="1"/>
</dbReference>
<name>A0A4R4FGJ2_9FIRM</name>
<dbReference type="Pfam" id="PF07155">
    <property type="entry name" value="ECF-ribofla_trS"/>
    <property type="match status" value="1"/>
</dbReference>
<dbReference type="InterPro" id="IPR023812">
    <property type="entry name" value="CHP04002"/>
</dbReference>
<feature type="transmembrane region" description="Helical" evidence="1">
    <location>
        <begin position="80"/>
        <end position="97"/>
    </location>
</feature>
<comment type="caution">
    <text evidence="2">The sequence shown here is derived from an EMBL/GenBank/DDBJ whole genome shotgun (WGS) entry which is preliminary data.</text>
</comment>
<dbReference type="Proteomes" id="UP000295710">
    <property type="component" value="Unassembled WGS sequence"/>
</dbReference>
<dbReference type="NCBIfam" id="TIGR04002">
    <property type="entry name" value="TIGR04002 family protein"/>
    <property type="match status" value="1"/>
</dbReference>